<comment type="caution">
    <text evidence="4">The sequence shown here is derived from an EMBL/GenBank/DDBJ whole genome shotgun (WGS) entry which is preliminary data.</text>
</comment>
<keyword evidence="2" id="KW-1133">Transmembrane helix</keyword>
<keyword evidence="2" id="KW-0472">Membrane</keyword>
<evidence type="ECO:0000256" key="2">
    <source>
        <dbReference type="SAM" id="Phobius"/>
    </source>
</evidence>
<reference evidence="4" key="1">
    <citation type="submission" date="2020-08" db="EMBL/GenBank/DDBJ databases">
        <title>Multicomponent nature underlies the extraordinary mechanical properties of spider dragline silk.</title>
        <authorList>
            <person name="Kono N."/>
            <person name="Nakamura H."/>
            <person name="Mori M."/>
            <person name="Yoshida Y."/>
            <person name="Ohtoshi R."/>
            <person name="Malay A.D."/>
            <person name="Moran D.A.P."/>
            <person name="Tomita M."/>
            <person name="Numata K."/>
            <person name="Arakawa K."/>
        </authorList>
    </citation>
    <scope>NUCLEOTIDE SEQUENCE</scope>
</reference>
<feature type="signal peptide" evidence="3">
    <location>
        <begin position="1"/>
        <end position="19"/>
    </location>
</feature>
<evidence type="ECO:0000313" key="4">
    <source>
        <dbReference type="EMBL" id="GFS67455.1"/>
    </source>
</evidence>
<protein>
    <submittedName>
        <fullName evidence="4">Uncharacterized protein</fullName>
    </submittedName>
</protein>
<sequence>MKSFIKYLIFLVLFTSVVAYEKTDGTNASNNTDLRRSGRSNYGPYPAAPSKNYGSIGEYKDDSVEDSEPTPYESFQGGDYPNFNEYKGYDQYINNGKHSFLQNNIGYPPSYSSWGSPAQMMQMMMVLKNMDDVAKPEETGLFSKLMSDPNIAAAAFIPISIAAAAAIPVLMNFLMGGTSTPMVSTTANSREFRRFDVTKNIEVLVENMAMLARAVDNDECIQKTICRIARGESNIPVSNYVKSAASTIAHMIKDDWLDNLRIKNLVDAVKQDNCENVCSSYVITPRMW</sequence>
<name>A0A8X6J0D4_NEPPI</name>
<keyword evidence="5" id="KW-1185">Reference proteome</keyword>
<evidence type="ECO:0000256" key="1">
    <source>
        <dbReference type="SAM" id="MobiDB-lite"/>
    </source>
</evidence>
<dbReference type="AlphaFoldDB" id="A0A8X6J0D4"/>
<dbReference type="EMBL" id="BMAW01094796">
    <property type="protein sequence ID" value="GFS67455.1"/>
    <property type="molecule type" value="Genomic_DNA"/>
</dbReference>
<dbReference type="Proteomes" id="UP000887013">
    <property type="component" value="Unassembled WGS sequence"/>
</dbReference>
<feature type="region of interest" description="Disordered" evidence="1">
    <location>
        <begin position="25"/>
        <end position="77"/>
    </location>
</feature>
<keyword evidence="3" id="KW-0732">Signal</keyword>
<accession>A0A8X6J0D4</accession>
<gene>
    <name evidence="4" type="primary">AVEN_91504_1</name>
    <name evidence="4" type="ORF">NPIL_323911</name>
</gene>
<dbReference type="OrthoDB" id="6427924at2759"/>
<feature type="transmembrane region" description="Helical" evidence="2">
    <location>
        <begin position="151"/>
        <end position="174"/>
    </location>
</feature>
<proteinExistence type="predicted"/>
<evidence type="ECO:0000256" key="3">
    <source>
        <dbReference type="SAM" id="SignalP"/>
    </source>
</evidence>
<keyword evidence="2" id="KW-0812">Transmembrane</keyword>
<feature type="chain" id="PRO_5036485033" evidence="3">
    <location>
        <begin position="20"/>
        <end position="288"/>
    </location>
</feature>
<organism evidence="4 5">
    <name type="scientific">Nephila pilipes</name>
    <name type="common">Giant wood spider</name>
    <name type="synonym">Nephila maculata</name>
    <dbReference type="NCBI Taxonomy" id="299642"/>
    <lineage>
        <taxon>Eukaryota</taxon>
        <taxon>Metazoa</taxon>
        <taxon>Ecdysozoa</taxon>
        <taxon>Arthropoda</taxon>
        <taxon>Chelicerata</taxon>
        <taxon>Arachnida</taxon>
        <taxon>Araneae</taxon>
        <taxon>Araneomorphae</taxon>
        <taxon>Entelegynae</taxon>
        <taxon>Araneoidea</taxon>
        <taxon>Nephilidae</taxon>
        <taxon>Nephila</taxon>
    </lineage>
</organism>
<evidence type="ECO:0000313" key="5">
    <source>
        <dbReference type="Proteomes" id="UP000887013"/>
    </source>
</evidence>